<dbReference type="EMBL" id="CM001402">
    <property type="protein sequence ID" value="EHO41678.1"/>
    <property type="molecule type" value="Genomic_DNA"/>
</dbReference>
<evidence type="ECO:0000313" key="5">
    <source>
        <dbReference type="Proteomes" id="UP000183868"/>
    </source>
</evidence>
<dbReference type="Gene3D" id="2.60.40.10">
    <property type="entry name" value="Immunoglobulins"/>
    <property type="match status" value="1"/>
</dbReference>
<dbReference type="Proteomes" id="UP000183868">
    <property type="component" value="Chromosome"/>
</dbReference>
<dbReference type="EMBL" id="CP018099">
    <property type="protein sequence ID" value="APF17585.1"/>
    <property type="molecule type" value="Genomic_DNA"/>
</dbReference>
<dbReference type="STRING" id="880073.Cabys_834"/>
<proteinExistence type="predicted"/>
<protein>
    <recommendedName>
        <fullName evidence="6">Por secretion system C-terminal sorting domain-containing protein</fullName>
    </recommendedName>
</protein>
<dbReference type="InterPro" id="IPR013783">
    <property type="entry name" value="Ig-like_fold"/>
</dbReference>
<evidence type="ECO:0008006" key="6">
    <source>
        <dbReference type="Google" id="ProtNLM"/>
    </source>
</evidence>
<dbReference type="InParanoid" id="H1XUX9"/>
<keyword evidence="4" id="KW-1185">Reference proteome</keyword>
<dbReference type="AlphaFoldDB" id="H1XUX9"/>
<dbReference type="Proteomes" id="UP000004671">
    <property type="component" value="Chromosome"/>
</dbReference>
<dbReference type="PaxDb" id="880073-Calab_2066"/>
<dbReference type="RefSeq" id="WP_006928851.1">
    <property type="nucleotide sequence ID" value="NZ_CM001402.1"/>
</dbReference>
<feature type="signal peptide" evidence="1">
    <location>
        <begin position="1"/>
        <end position="17"/>
    </location>
</feature>
<dbReference type="Gene3D" id="2.60.40.4070">
    <property type="match status" value="1"/>
</dbReference>
<evidence type="ECO:0000313" key="3">
    <source>
        <dbReference type="EMBL" id="EHO41678.1"/>
    </source>
</evidence>
<accession>H1XUX9</accession>
<gene>
    <name evidence="2" type="ORF">Cabys_834</name>
    <name evidence="3" type="ORF">Calab_2066</name>
</gene>
<keyword evidence="1" id="KW-0732">Signal</keyword>
<evidence type="ECO:0000256" key="1">
    <source>
        <dbReference type="SAM" id="SignalP"/>
    </source>
</evidence>
<reference evidence="3 4" key="1">
    <citation type="submission" date="2011-09" db="EMBL/GenBank/DDBJ databases">
        <title>The permanent draft genome of Caldithrix abyssi DSM 13497.</title>
        <authorList>
            <consortium name="US DOE Joint Genome Institute (JGI-PGF)"/>
            <person name="Lucas S."/>
            <person name="Han J."/>
            <person name="Lapidus A."/>
            <person name="Bruce D."/>
            <person name="Goodwin L."/>
            <person name="Pitluck S."/>
            <person name="Peters L."/>
            <person name="Kyrpides N."/>
            <person name="Mavromatis K."/>
            <person name="Ivanova N."/>
            <person name="Mikhailova N."/>
            <person name="Chertkov O."/>
            <person name="Detter J.C."/>
            <person name="Tapia R."/>
            <person name="Han C."/>
            <person name="Land M."/>
            <person name="Hauser L."/>
            <person name="Markowitz V."/>
            <person name="Cheng J.-F."/>
            <person name="Hugenholtz P."/>
            <person name="Woyke T."/>
            <person name="Wu D."/>
            <person name="Spring S."/>
            <person name="Brambilla E."/>
            <person name="Klenk H.-P."/>
            <person name="Eisen J.A."/>
        </authorList>
    </citation>
    <scope>NUCLEOTIDE SEQUENCE [LARGE SCALE GENOMIC DNA]</scope>
    <source>
        <strain evidence="3 4">DSM 13497</strain>
    </source>
</reference>
<evidence type="ECO:0000313" key="4">
    <source>
        <dbReference type="Proteomes" id="UP000004671"/>
    </source>
</evidence>
<dbReference type="KEGG" id="caby:Cabys_834"/>
<evidence type="ECO:0000313" key="2">
    <source>
        <dbReference type="EMBL" id="APF17585.1"/>
    </source>
</evidence>
<reference evidence="2 5" key="2">
    <citation type="submission" date="2016-11" db="EMBL/GenBank/DDBJ databases">
        <title>Genomic analysis of Caldithrix abyssi and proposal of a novel bacterial phylum Caldithrichaeota.</title>
        <authorList>
            <person name="Kublanov I."/>
            <person name="Sigalova O."/>
            <person name="Gavrilov S."/>
            <person name="Lebedinsky A."/>
            <person name="Ivanova N."/>
            <person name="Daum C."/>
            <person name="Reddy T."/>
            <person name="Klenk H.P."/>
            <person name="Goker M."/>
            <person name="Reva O."/>
            <person name="Miroshnichenko M."/>
            <person name="Kyprides N."/>
            <person name="Woyke T."/>
            <person name="Gelfand M."/>
        </authorList>
    </citation>
    <scope>NUCLEOTIDE SEQUENCE [LARGE SCALE GENOMIC DNA]</scope>
    <source>
        <strain evidence="2 5">LF13</strain>
    </source>
</reference>
<dbReference type="OrthoDB" id="9804605at2"/>
<dbReference type="HOGENOM" id="CLU_317314_0_0_0"/>
<name>H1XUX9_CALAY</name>
<sequence length="1056" mass="120518" precursor="true">MKKIFIVLMMMAIVLQAKEIPKTSGLAKGVITDPLLNRARAYLDKGKLKMAVENYGIFSGTASPQGLWGDFQYISNLSLVVGIPGKDKDGNPYPWAVGPKEQFIVKTQEFQVFGTDTTYWGPTVSESWFDRTPQLNRTDWEAVEDHRIRLHNPLATAGEFYGKLGLYTNPEDQYPLIATSNIPDTWPGTDEERHWPGPWATDIVDPNKELEGVFVSDQDIYFEFDDRLATRDIDPTQGYPIGIRAKVSGYSYGASISEDIIFFRMTLINESPYHYENMYAGFYFDVDSYNRLANGSYAGRTNDDDMMGYNLDYNFGYIYDLDGDHTNPYVGDKKLAYTAVKLLDTPTATEDIDLDGDGRIDIFEGDKLGLTSWHWFDWYFRPGARDVHPTQGPWSGDGQTRVAENKEEIQYKILAGDTTNLSNYDSTYYFHPLRTEVGYGELNPRFDSIEGLLYEYPEGLDCVFIMGSGPFSMAPGDSVPFSFCVIMGEDEKDLEANAKIAQLMYDNNYQGARPPKAPNVIAKEDDRQITLYWDAVSVEDEDVITGYKDFEGFRIYRSEDNGKTWGTRYYDEESKTAYWEPLAQFDLDNEIEGFEPVAPHRFLGENTGIQFKYVDTDVENGREYLYAVCAYDRGFVPNDPLLDPDRLGETKGLNFELPSLENFLSNSTNLPHIVKAIPHRPPSNTEISDLEVQRVEGTIGNGVFEIEVIDPKQVTGHTYKIAFDCEYSNPPENTVIVPGSQTFDIIDLDRADTLFADSREWNEEGNKDENKFLLFDGLRLKVTMTKEISIQAEDVYWTENSKCTYSLKPTITPANATRARYAIVFKGEGADSVYLDRNFTRFKYTVPFQVWNLVTNRKAKLWEPSPSFTEFDRNVRYFVFENHLYEAPEDSTYLQTWYFVFDWIKDGDVDDDGNLLPADIDWQPGDSLIVPVRLPFERGDGFLVNTGKVANTRPVKDEDLKKVKVVPNPYLVHAGWETDDFVRKLQFTNLPSKCKVHIFTLAGENVITLYHDNNFDGSLDWDMLTKNRQEVAPGLYIFVVETEDGKTQTGKFVIIK</sequence>
<dbReference type="eggNOG" id="COG1404">
    <property type="taxonomic scope" value="Bacteria"/>
</dbReference>
<organism evidence="3 4">
    <name type="scientific">Caldithrix abyssi DSM 13497</name>
    <dbReference type="NCBI Taxonomy" id="880073"/>
    <lineage>
        <taxon>Bacteria</taxon>
        <taxon>Pseudomonadati</taxon>
        <taxon>Calditrichota</taxon>
        <taxon>Calditrichia</taxon>
        <taxon>Calditrichales</taxon>
        <taxon>Calditrichaceae</taxon>
        <taxon>Caldithrix</taxon>
    </lineage>
</organism>
<feature type="chain" id="PRO_5010834644" description="Por secretion system C-terminal sorting domain-containing protein" evidence="1">
    <location>
        <begin position="18"/>
        <end position="1056"/>
    </location>
</feature>